<dbReference type="Gene3D" id="2.60.120.1620">
    <property type="match status" value="1"/>
</dbReference>
<organism evidence="3 4">
    <name type="scientific">Persicitalea jodogahamensis</name>
    <dbReference type="NCBI Taxonomy" id="402147"/>
    <lineage>
        <taxon>Bacteria</taxon>
        <taxon>Pseudomonadati</taxon>
        <taxon>Bacteroidota</taxon>
        <taxon>Cytophagia</taxon>
        <taxon>Cytophagales</taxon>
        <taxon>Spirosomataceae</taxon>
        <taxon>Persicitalea</taxon>
    </lineage>
</organism>
<dbReference type="Pfam" id="PF06439">
    <property type="entry name" value="3keto-disac_hyd"/>
    <property type="match status" value="1"/>
</dbReference>
<dbReference type="InterPro" id="IPR010496">
    <property type="entry name" value="AL/BT2_dom"/>
</dbReference>
<sequence>MNNTLAIIFLALVIQSCSGKIPTESNGQIEVEAENFSAQTQDDLRKWVIVRDRHAATASGGAYVECLPDTRVTHDDKLIAGENFSNVAGQMAVLSYPVNVQTTGRYYVWVRAYSTGSEDNGIHVGLDGQWPESGQRMQWCEGKNAWTWESKQRTEKVHCGEPYLIYLDIDTPGRHLIQFSMREDGFEFDKFLLTRDKNFKAFSATAWQDLFDGKTFDGWTKYLGRPQTTSAVPGMAKDANGRYTGNLGVDNDPLNVYSIVREDGQPAIRVSGEVFGTLLFNQNFENYHVRVDFKWGEKKWPPREDQPRDAGLLYHGSGEQGSVENNWHLSQECQIQEGDAGDYWPVGNVTIDIPAIKTDTSEFWAYRPKAPLRTNFFSREMSERRILKYPDNEKPHGQWNTAEVITWGDSSVHIINGKVVMRLYNSRKIVDGKSVPLRSGKIALQSEGAELFYRNVQVRQVTALPQELHLD</sequence>
<dbReference type="Gene3D" id="2.60.120.560">
    <property type="entry name" value="Exo-inulinase, domain 1"/>
    <property type="match status" value="1"/>
</dbReference>
<keyword evidence="4" id="KW-1185">Reference proteome</keyword>
<dbReference type="RefSeq" id="WP_189563693.1">
    <property type="nucleotide sequence ID" value="NZ_BMXF01000001.1"/>
</dbReference>
<gene>
    <name evidence="3" type="ORF">GCM10007390_15030</name>
</gene>
<reference evidence="3 4" key="1">
    <citation type="journal article" date="2014" name="Int. J. Syst. Evol. Microbiol.">
        <title>Complete genome sequence of Corynebacterium casei LMG S-19264T (=DSM 44701T), isolated from a smear-ripened cheese.</title>
        <authorList>
            <consortium name="US DOE Joint Genome Institute (JGI-PGF)"/>
            <person name="Walter F."/>
            <person name="Albersmeier A."/>
            <person name="Kalinowski J."/>
            <person name="Ruckert C."/>
        </authorList>
    </citation>
    <scope>NUCLEOTIDE SEQUENCE [LARGE SCALE GENOMIC DNA]</scope>
    <source>
        <strain evidence="3 4">KCTC 12866</strain>
    </source>
</reference>
<evidence type="ECO:0000313" key="4">
    <source>
        <dbReference type="Proteomes" id="UP000598271"/>
    </source>
</evidence>
<feature type="domain" description="Gylcosyl hydrolase 115 C-terminal" evidence="2">
    <location>
        <begin position="24"/>
        <end position="196"/>
    </location>
</feature>
<dbReference type="Pfam" id="PF17829">
    <property type="entry name" value="GH115_C"/>
    <property type="match status" value="1"/>
</dbReference>
<evidence type="ECO:0000313" key="3">
    <source>
        <dbReference type="EMBL" id="GHB62245.1"/>
    </source>
</evidence>
<protein>
    <recommendedName>
        <fullName evidence="5">3-keto-disaccharide hydrolase domain-containing protein</fullName>
    </recommendedName>
</protein>
<dbReference type="Proteomes" id="UP000598271">
    <property type="component" value="Unassembled WGS sequence"/>
</dbReference>
<comment type="caution">
    <text evidence="3">The sequence shown here is derived from an EMBL/GenBank/DDBJ whole genome shotgun (WGS) entry which is preliminary data.</text>
</comment>
<proteinExistence type="predicted"/>
<dbReference type="InterPro" id="IPR041437">
    <property type="entry name" value="GH115_C"/>
</dbReference>
<evidence type="ECO:0000259" key="2">
    <source>
        <dbReference type="Pfam" id="PF17829"/>
    </source>
</evidence>
<dbReference type="EMBL" id="BMXF01000001">
    <property type="protein sequence ID" value="GHB62245.1"/>
    <property type="molecule type" value="Genomic_DNA"/>
</dbReference>
<feature type="domain" description="3-keto-alpha-glucoside-1,2-lyase/3-keto-2-hydroxy-glucal hydratase" evidence="1">
    <location>
        <begin position="207"/>
        <end position="459"/>
    </location>
</feature>
<evidence type="ECO:0008006" key="5">
    <source>
        <dbReference type="Google" id="ProtNLM"/>
    </source>
</evidence>
<dbReference type="AlphaFoldDB" id="A0A8J3G9C6"/>
<dbReference type="CDD" id="cd02795">
    <property type="entry name" value="CBM6-CBM35-CBM36_like"/>
    <property type="match status" value="1"/>
</dbReference>
<name>A0A8J3G9C6_9BACT</name>
<evidence type="ECO:0000259" key="1">
    <source>
        <dbReference type="Pfam" id="PF06439"/>
    </source>
</evidence>
<dbReference type="GO" id="GO:0016787">
    <property type="term" value="F:hydrolase activity"/>
    <property type="evidence" value="ECO:0007669"/>
    <property type="project" value="InterPro"/>
</dbReference>
<accession>A0A8J3G9C6</accession>